<dbReference type="Gene3D" id="3.40.1050.10">
    <property type="entry name" value="Carbonic anhydrase"/>
    <property type="match status" value="1"/>
</dbReference>
<feature type="binding site" evidence="7">
    <location>
        <position position="102"/>
    </location>
    <ligand>
        <name>Zn(2+)</name>
        <dbReference type="ChEBI" id="CHEBI:29105"/>
    </ligand>
</feature>
<organism evidence="9 10">
    <name type="scientific">Dothidotthia symphoricarpi CBS 119687</name>
    <dbReference type="NCBI Taxonomy" id="1392245"/>
    <lineage>
        <taxon>Eukaryota</taxon>
        <taxon>Fungi</taxon>
        <taxon>Dikarya</taxon>
        <taxon>Ascomycota</taxon>
        <taxon>Pezizomycotina</taxon>
        <taxon>Dothideomycetes</taxon>
        <taxon>Pleosporomycetidae</taxon>
        <taxon>Pleosporales</taxon>
        <taxon>Dothidotthiaceae</taxon>
        <taxon>Dothidotthia</taxon>
    </lineage>
</organism>
<feature type="binding site" evidence="7">
    <location>
        <position position="46"/>
    </location>
    <ligand>
        <name>Zn(2+)</name>
        <dbReference type="ChEBI" id="CHEBI:29105"/>
    </ligand>
</feature>
<evidence type="ECO:0000256" key="4">
    <source>
        <dbReference type="ARBA" id="ARBA00022833"/>
    </source>
</evidence>
<dbReference type="AlphaFoldDB" id="A0A6A6AHZ9"/>
<name>A0A6A6AHZ9_9PLEO</name>
<sequence>MTTHADPLDRLVTGSRLYAQRTAALDPHAFTTLAAGQAPEILWIGCADSRVPETTVCHCKPGDIFVHRNIANTVHADDLNAASVVEYAVTHLQVKKVVVCGHTKCGGANAALGDADLGVTLNQWLEPVRELRRKHKFELDSLPSDDARSARLAELNVHQSIDVLERHPAVRKAISERGLTLTGLIYDLAAGDLKVLEHSDGKKNTVHWSRNSETDDIALRDEHLERSEFGGRGEGVLNSDHGIVPLADMLVTTD</sequence>
<dbReference type="GO" id="GO:0004089">
    <property type="term" value="F:carbonate dehydratase activity"/>
    <property type="evidence" value="ECO:0007669"/>
    <property type="project" value="UniProtKB-UniRule"/>
</dbReference>
<dbReference type="RefSeq" id="XP_033524924.1">
    <property type="nucleotide sequence ID" value="XM_033669573.1"/>
</dbReference>
<dbReference type="PANTHER" id="PTHR11002">
    <property type="entry name" value="CARBONIC ANHYDRASE"/>
    <property type="match status" value="1"/>
</dbReference>
<evidence type="ECO:0000256" key="5">
    <source>
        <dbReference type="ARBA" id="ARBA00023239"/>
    </source>
</evidence>
<evidence type="ECO:0000256" key="6">
    <source>
        <dbReference type="ARBA" id="ARBA00048348"/>
    </source>
</evidence>
<keyword evidence="3 7" id="KW-0479">Metal-binding</keyword>
<dbReference type="GO" id="GO:0015976">
    <property type="term" value="P:carbon utilization"/>
    <property type="evidence" value="ECO:0007669"/>
    <property type="project" value="InterPro"/>
</dbReference>
<feature type="binding site" evidence="7">
    <location>
        <position position="105"/>
    </location>
    <ligand>
        <name>Zn(2+)</name>
        <dbReference type="ChEBI" id="CHEBI:29105"/>
    </ligand>
</feature>
<keyword evidence="4 7" id="KW-0862">Zinc</keyword>
<evidence type="ECO:0000256" key="3">
    <source>
        <dbReference type="ARBA" id="ARBA00022723"/>
    </source>
</evidence>
<dbReference type="GeneID" id="54410005"/>
<evidence type="ECO:0000256" key="8">
    <source>
        <dbReference type="RuleBase" id="RU003956"/>
    </source>
</evidence>
<dbReference type="SMART" id="SM00947">
    <property type="entry name" value="Pro_CA"/>
    <property type="match status" value="1"/>
</dbReference>
<dbReference type="EMBL" id="ML977504">
    <property type="protein sequence ID" value="KAF2130537.1"/>
    <property type="molecule type" value="Genomic_DNA"/>
</dbReference>
<accession>A0A6A6AHZ9</accession>
<dbReference type="SUPFAM" id="SSF53056">
    <property type="entry name" value="beta-carbonic anhydrase, cab"/>
    <property type="match status" value="1"/>
</dbReference>
<protein>
    <recommendedName>
        <fullName evidence="2 8">Carbonic anhydrase</fullName>
        <ecNumber evidence="2 8">4.2.1.1</ecNumber>
    </recommendedName>
    <alternativeName>
        <fullName evidence="8">Carbonate dehydratase</fullName>
    </alternativeName>
</protein>
<dbReference type="InterPro" id="IPR036874">
    <property type="entry name" value="Carbonic_anhydrase_sf"/>
</dbReference>
<proteinExistence type="inferred from homology"/>
<dbReference type="GO" id="GO:0008270">
    <property type="term" value="F:zinc ion binding"/>
    <property type="evidence" value="ECO:0007669"/>
    <property type="project" value="UniProtKB-UniRule"/>
</dbReference>
<reference evidence="9" key="1">
    <citation type="journal article" date="2020" name="Stud. Mycol.">
        <title>101 Dothideomycetes genomes: a test case for predicting lifestyles and emergence of pathogens.</title>
        <authorList>
            <person name="Haridas S."/>
            <person name="Albert R."/>
            <person name="Binder M."/>
            <person name="Bloem J."/>
            <person name="Labutti K."/>
            <person name="Salamov A."/>
            <person name="Andreopoulos B."/>
            <person name="Baker S."/>
            <person name="Barry K."/>
            <person name="Bills G."/>
            <person name="Bluhm B."/>
            <person name="Cannon C."/>
            <person name="Castanera R."/>
            <person name="Culley D."/>
            <person name="Daum C."/>
            <person name="Ezra D."/>
            <person name="Gonzalez J."/>
            <person name="Henrissat B."/>
            <person name="Kuo A."/>
            <person name="Liang C."/>
            <person name="Lipzen A."/>
            <person name="Lutzoni F."/>
            <person name="Magnuson J."/>
            <person name="Mondo S."/>
            <person name="Nolan M."/>
            <person name="Ohm R."/>
            <person name="Pangilinan J."/>
            <person name="Park H.-J."/>
            <person name="Ramirez L."/>
            <person name="Alfaro M."/>
            <person name="Sun H."/>
            <person name="Tritt A."/>
            <person name="Yoshinaga Y."/>
            <person name="Zwiers L.-H."/>
            <person name="Turgeon B."/>
            <person name="Goodwin S."/>
            <person name="Spatafora J."/>
            <person name="Crous P."/>
            <person name="Grigoriev I."/>
        </authorList>
    </citation>
    <scope>NUCLEOTIDE SEQUENCE</scope>
    <source>
        <strain evidence="9">CBS 119687</strain>
    </source>
</reference>
<evidence type="ECO:0000313" key="10">
    <source>
        <dbReference type="Proteomes" id="UP000799771"/>
    </source>
</evidence>
<dbReference type="Proteomes" id="UP000799771">
    <property type="component" value="Unassembled WGS sequence"/>
</dbReference>
<comment type="similarity">
    <text evidence="1 8">Belongs to the beta-class carbonic anhydrase family.</text>
</comment>
<dbReference type="OrthoDB" id="10248475at2759"/>
<gene>
    <name evidence="9" type="ORF">P153DRAFT_375263</name>
</gene>
<evidence type="ECO:0000313" key="9">
    <source>
        <dbReference type="EMBL" id="KAF2130537.1"/>
    </source>
</evidence>
<keyword evidence="5 8" id="KW-0456">Lyase</keyword>
<dbReference type="Pfam" id="PF00484">
    <property type="entry name" value="Pro_CA"/>
    <property type="match status" value="1"/>
</dbReference>
<dbReference type="PANTHER" id="PTHR11002:SF76">
    <property type="entry name" value="CARBONIC ANHYDRASE"/>
    <property type="match status" value="1"/>
</dbReference>
<dbReference type="GO" id="GO:0071244">
    <property type="term" value="P:cellular response to carbon dioxide"/>
    <property type="evidence" value="ECO:0007669"/>
    <property type="project" value="TreeGrafter"/>
</dbReference>
<feature type="binding site" evidence="7">
    <location>
        <position position="48"/>
    </location>
    <ligand>
        <name>Zn(2+)</name>
        <dbReference type="ChEBI" id="CHEBI:29105"/>
    </ligand>
</feature>
<dbReference type="GO" id="GO:0034599">
    <property type="term" value="P:cellular response to oxidative stress"/>
    <property type="evidence" value="ECO:0007669"/>
    <property type="project" value="TreeGrafter"/>
</dbReference>
<comment type="cofactor">
    <cofactor evidence="7">
        <name>Zn(2+)</name>
        <dbReference type="ChEBI" id="CHEBI:29105"/>
    </cofactor>
    <text evidence="7">Binds 1 zinc ion per subunit.</text>
</comment>
<evidence type="ECO:0000256" key="1">
    <source>
        <dbReference type="ARBA" id="ARBA00006217"/>
    </source>
</evidence>
<dbReference type="EC" id="4.2.1.1" evidence="2 8"/>
<dbReference type="InterPro" id="IPR001765">
    <property type="entry name" value="Carbonic_anhydrase"/>
</dbReference>
<comment type="function">
    <text evidence="8">Reversible hydration of carbon dioxide.</text>
</comment>
<dbReference type="PROSITE" id="PS00705">
    <property type="entry name" value="PROK_CO2_ANHYDRASE_2"/>
    <property type="match status" value="1"/>
</dbReference>
<dbReference type="CDD" id="cd00883">
    <property type="entry name" value="beta_CA_cladeA"/>
    <property type="match status" value="1"/>
</dbReference>
<evidence type="ECO:0000256" key="2">
    <source>
        <dbReference type="ARBA" id="ARBA00012925"/>
    </source>
</evidence>
<evidence type="ECO:0000256" key="7">
    <source>
        <dbReference type="PIRSR" id="PIRSR601765-1"/>
    </source>
</evidence>
<dbReference type="GO" id="GO:0005737">
    <property type="term" value="C:cytoplasm"/>
    <property type="evidence" value="ECO:0007669"/>
    <property type="project" value="TreeGrafter"/>
</dbReference>
<keyword evidence="10" id="KW-1185">Reference proteome</keyword>
<dbReference type="InterPro" id="IPR015892">
    <property type="entry name" value="Carbonic_anhydrase_CS"/>
</dbReference>
<comment type="catalytic activity">
    <reaction evidence="6 8">
        <text>hydrogencarbonate + H(+) = CO2 + H2O</text>
        <dbReference type="Rhea" id="RHEA:10748"/>
        <dbReference type="ChEBI" id="CHEBI:15377"/>
        <dbReference type="ChEBI" id="CHEBI:15378"/>
        <dbReference type="ChEBI" id="CHEBI:16526"/>
        <dbReference type="ChEBI" id="CHEBI:17544"/>
        <dbReference type="EC" id="4.2.1.1"/>
    </reaction>
</comment>